<dbReference type="Gene3D" id="3.40.50.300">
    <property type="entry name" value="P-loop containing nucleotide triphosphate hydrolases"/>
    <property type="match status" value="1"/>
</dbReference>
<sequence>MNFELYIENLGAIDKAQITINPLTILAGENGTGKSFVTKFLYSVLNVLMRDTYRVYLNDNIEQVLSAFKGLDSTLREKYPSLKKIKLFLDDLQNILNDEQFSYRSIFNNDIINNLEIVLNDYNEEVKEITDELQSSLSDNEVKNPKQIRQSHKQNEFINLWIFRSFLEDFISVISDVEYHQEKACKIYLSDEIKSNFQISKLNQIIKNGEKKLLFKIKNMIEIEIVENEIKINHDVKKNNILNIDRLVFFESPTYWRLSKDLLNNTERLKVFYLSSMINDERLTGIPKHFLDLRELVFADFKHGERPKFVEQCANDLQNYLNGKFKTDSHDLSFETNTGQTINKNLISFGMTNLGVIQAVLNKNIINKGSFIFIDEPESNLHPEWQAVLADILVKLAENGVFVVITTHSSDMLKALDVISQERNHDESFVSANYFEKNGQLTQFDDYDVQTIGKFNLISKKLLEPYAMMTFAKKGGFFDD</sequence>
<dbReference type="PANTHER" id="PTHR43581:SF2">
    <property type="entry name" value="EXCINUCLEASE ATPASE SUBUNIT"/>
    <property type="match status" value="1"/>
</dbReference>
<dbReference type="Proteomes" id="UP000190777">
    <property type="component" value="Unassembled WGS sequence"/>
</dbReference>
<dbReference type="InterPro" id="IPR051396">
    <property type="entry name" value="Bact_Antivir_Def_Nuclease"/>
</dbReference>
<name>A0A378QSG5_9GAMM</name>
<dbReference type="EMBL" id="UGQF01000001">
    <property type="protein sequence ID" value="STZ02333.1"/>
    <property type="molecule type" value="Genomic_DNA"/>
</dbReference>
<evidence type="ECO:0000256" key="1">
    <source>
        <dbReference type="SAM" id="Coils"/>
    </source>
</evidence>
<dbReference type="CDD" id="cd00267">
    <property type="entry name" value="ABC_ATPase"/>
    <property type="match status" value="1"/>
</dbReference>
<dbReference type="SUPFAM" id="SSF52540">
    <property type="entry name" value="P-loop containing nucleoside triphosphate hydrolases"/>
    <property type="match status" value="1"/>
</dbReference>
<protein>
    <submittedName>
        <fullName evidence="4">Uncharacterized conserved protein</fullName>
    </submittedName>
</protein>
<keyword evidence="5" id="KW-1185">Reference proteome</keyword>
<dbReference type="RefSeq" id="WP_079324462.1">
    <property type="nucleotide sequence ID" value="NZ_MXAP01000028.1"/>
</dbReference>
<dbReference type="InterPro" id="IPR027417">
    <property type="entry name" value="P-loop_NTPase"/>
</dbReference>
<evidence type="ECO:0000259" key="2">
    <source>
        <dbReference type="Pfam" id="PF13175"/>
    </source>
</evidence>
<accession>A0A378QSG5</accession>
<evidence type="ECO:0000313" key="3">
    <source>
        <dbReference type="EMBL" id="OPH39698.1"/>
    </source>
</evidence>
<dbReference type="PANTHER" id="PTHR43581">
    <property type="entry name" value="ATP/GTP PHOSPHATASE"/>
    <property type="match status" value="1"/>
</dbReference>
<dbReference type="InterPro" id="IPR041685">
    <property type="entry name" value="AAA_GajA/Old/RecF-like"/>
</dbReference>
<reference evidence="3 5" key="1">
    <citation type="submission" date="2017-03" db="EMBL/GenBank/DDBJ databases">
        <title>Draft genome sequence of Moraxella equi CCUG 4950T type strain.</title>
        <authorList>
            <person name="Salva-Serra F."/>
            <person name="Engstrom-Jakobsson H."/>
            <person name="Thorell K."/>
            <person name="Jaen-Luchoro D."/>
            <person name="Gonzales-Siles L."/>
            <person name="Karlsson R."/>
            <person name="Yazdan S."/>
            <person name="Boulund F."/>
            <person name="Johnning A."/>
            <person name="Engstrand L."/>
            <person name="Kristiansson E."/>
            <person name="Moore E."/>
        </authorList>
    </citation>
    <scope>NUCLEOTIDE SEQUENCE [LARGE SCALE GENOMIC DNA]</scope>
    <source>
        <strain evidence="3 5">CCUG 4950</strain>
    </source>
</reference>
<feature type="domain" description="Endonuclease GajA/Old nuclease/RecF-like AAA" evidence="2">
    <location>
        <begin position="4"/>
        <end position="412"/>
    </location>
</feature>
<dbReference type="Pfam" id="PF13175">
    <property type="entry name" value="AAA_15"/>
    <property type="match status" value="1"/>
</dbReference>
<proteinExistence type="predicted"/>
<dbReference type="Proteomes" id="UP000254618">
    <property type="component" value="Unassembled WGS sequence"/>
</dbReference>
<keyword evidence="1" id="KW-0175">Coiled coil</keyword>
<feature type="coiled-coil region" evidence="1">
    <location>
        <begin position="112"/>
        <end position="139"/>
    </location>
</feature>
<organism evidence="4 6">
    <name type="scientific">Moraxella equi</name>
    <dbReference type="NCBI Taxonomy" id="60442"/>
    <lineage>
        <taxon>Bacteria</taxon>
        <taxon>Pseudomonadati</taxon>
        <taxon>Pseudomonadota</taxon>
        <taxon>Gammaproteobacteria</taxon>
        <taxon>Moraxellales</taxon>
        <taxon>Moraxellaceae</taxon>
        <taxon>Moraxella</taxon>
    </lineage>
</organism>
<dbReference type="AlphaFoldDB" id="A0A378QSG5"/>
<evidence type="ECO:0000313" key="6">
    <source>
        <dbReference type="Proteomes" id="UP000254618"/>
    </source>
</evidence>
<evidence type="ECO:0000313" key="5">
    <source>
        <dbReference type="Proteomes" id="UP000190777"/>
    </source>
</evidence>
<dbReference type="EMBL" id="MXAP01000028">
    <property type="protein sequence ID" value="OPH39698.1"/>
    <property type="molecule type" value="Genomic_DNA"/>
</dbReference>
<gene>
    <name evidence="3" type="ORF">B5J93_02955</name>
    <name evidence="4" type="ORF">NCTC11012_00558</name>
</gene>
<reference evidence="4 6" key="2">
    <citation type="submission" date="2018-06" db="EMBL/GenBank/DDBJ databases">
        <authorList>
            <consortium name="Pathogen Informatics"/>
            <person name="Doyle S."/>
        </authorList>
    </citation>
    <scope>NUCLEOTIDE SEQUENCE [LARGE SCALE GENOMIC DNA]</scope>
    <source>
        <strain evidence="4 6">NCTC11012</strain>
    </source>
</reference>
<evidence type="ECO:0000313" key="4">
    <source>
        <dbReference type="EMBL" id="STZ02333.1"/>
    </source>
</evidence>